<dbReference type="GO" id="GO:0016810">
    <property type="term" value="F:hydrolase activity, acting on carbon-nitrogen (but not peptide) bonds"/>
    <property type="evidence" value="ECO:0007669"/>
    <property type="project" value="InterPro"/>
</dbReference>
<feature type="chain" id="PRO_5016600595" evidence="2">
    <location>
        <begin position="21"/>
        <end position="1107"/>
    </location>
</feature>
<dbReference type="PANTHER" id="PTHR36842">
    <property type="entry name" value="PROTEIN TOLB HOMOLOG"/>
    <property type="match status" value="1"/>
</dbReference>
<feature type="signal peptide" evidence="2">
    <location>
        <begin position="1"/>
        <end position="20"/>
    </location>
</feature>
<dbReference type="InterPro" id="IPR032466">
    <property type="entry name" value="Metal_Hydrolase"/>
</dbReference>
<dbReference type="SUPFAM" id="SSF82171">
    <property type="entry name" value="DPP6 N-terminal domain-like"/>
    <property type="match status" value="1"/>
</dbReference>
<dbReference type="PROSITE" id="PS51257">
    <property type="entry name" value="PROKAR_LIPOPROTEIN"/>
    <property type="match status" value="1"/>
</dbReference>
<sequence length="1107" mass="123268">MKSLAYISLAMLFAGCSLFAQVSNPVWSPEDDSSWDVSGEQWDHWPTKEISYTTTTGTWMNLDVSPDGRHIVFDMLGNLYMIPFEGGTATTLRTGHPYELQPRFSPDGEHISFTSDAGGGDNIWVMRTDGSDARQITNEDFRLLNNASWSPDGNFLIARKHFTSTRSLGAGELWMYHITGGSGMQLVARMNDQQDLGQPFVSPCGRYVYYSQDVYPGGFFQYNKDPNSQIYVINRYDRETGQTERITGGPGGAISPTISPDGTMMAFVRRVRTQSVLFVRELETGREFPVFDGMSRDQQEAWAIFGPYTNMAWTPDSQEIVFWAQGGIHRANVETLDVTEIPFEVNATHQVAEALHLNFDPAPDTFTARAIRHAATSPDGSMLVFNAAGYLWKKELPNGRPQRLTSGSSLEFEPSFSPDGRHLVYVTWSDEYMGTIQRLDLTTPGAQPQRLTEQKGIFREPRFSPDGSTIVFRRESGNNHQGHAFTLHPGIYTMPAAGGEKRFIRRGGTEASFNAEGDRIFFLGGAYLNRAYMSVNLHGHDERTHFRSTHANHFVPSPDNKWVAFNELFKVYIAPMPQSGRELNLHANTRAIPVTQVAADAGISLHWSGDSEKLHWTLGDEYFTVALNDAFEFLSGSRSDALPLGENQGLRIGLELEADVPEGRVAITNARILTMDDDSTVIENGTILIQGNRIVAVGEAGEVRIPAAADVFVIDAEGKTVMPGMVDAHAHIGNFRYGLSPQQQWEYFANLGFGVTTVHDPSSNSEMIFSQAEMVRAGNMTGPRIFSTGRILYGAEGDFKAVINTLDDARSAVRRTAAFGALSVKSYNQPRRDQRQMVMQAAREQNILVMPEGGSTFTHNMSMIMDGHTGIEHNIPIFPAYDDVLSLWGGTRVGYTPTLVVNYGSVSGEFYWYQHTNVWENERLLTFKPRGIVDSRSRHRTMIPYEEYEAGHMQSAALAKQLYDLGIWVNVGGHGQVQGLAAHWEMWMFEQGGMSPMEALRSATINPARYIGMGQHIGSLEAGKLADIIIIDGNPLENLRVSEQVTHTILNGRVYDASTLHEIGNRERERLPFWWERDGYDARFDWHAVTEADGRAQCTCGAGAAHP</sequence>
<dbReference type="Gene3D" id="2.30.40.10">
    <property type="entry name" value="Urease, subunit C, domain 1"/>
    <property type="match status" value="2"/>
</dbReference>
<keyword evidence="2" id="KW-0732">Signal</keyword>
<accession>A0A345UL02</accession>
<dbReference type="PANTHER" id="PTHR36842:SF1">
    <property type="entry name" value="PROTEIN TOLB"/>
    <property type="match status" value="1"/>
</dbReference>
<evidence type="ECO:0000259" key="3">
    <source>
        <dbReference type="Pfam" id="PF01979"/>
    </source>
</evidence>
<dbReference type="OrthoDB" id="9815657at2"/>
<comment type="similarity">
    <text evidence="1">Belongs to the TolB family.</text>
</comment>
<evidence type="ECO:0000256" key="2">
    <source>
        <dbReference type="SAM" id="SignalP"/>
    </source>
</evidence>
<feature type="domain" description="Amidohydrolase-related" evidence="3">
    <location>
        <begin position="990"/>
        <end position="1054"/>
    </location>
</feature>
<dbReference type="InterPro" id="IPR006680">
    <property type="entry name" value="Amidohydro-rel"/>
</dbReference>
<reference evidence="4 5" key="1">
    <citation type="submission" date="2018-03" db="EMBL/GenBank/DDBJ databases">
        <title>Phenotypic and genomic properties of Cyclonatronum proteinivorum gen. nov., sp. nov., a haloalkaliphilic bacteroidete from soda lakes possessing Na+-translocating rhodopsin.</title>
        <authorList>
            <person name="Toshchakov S.V."/>
            <person name="Korzhenkov A."/>
            <person name="Samarov N.I."/>
            <person name="Kublanov I.V."/>
            <person name="Muntyan M.S."/>
            <person name="Sorokin D.Y."/>
        </authorList>
    </citation>
    <scope>NUCLEOTIDE SEQUENCE [LARGE SCALE GENOMIC DNA]</scope>
    <source>
        <strain evidence="4 5">Omega</strain>
    </source>
</reference>
<dbReference type="Pfam" id="PF07676">
    <property type="entry name" value="PD40"/>
    <property type="match status" value="4"/>
</dbReference>
<proteinExistence type="inferred from homology"/>
<dbReference type="InterPro" id="IPR011042">
    <property type="entry name" value="6-blade_b-propeller_TolB-like"/>
</dbReference>
<dbReference type="InterPro" id="IPR011659">
    <property type="entry name" value="WD40"/>
</dbReference>
<organism evidence="4 5">
    <name type="scientific">Cyclonatronum proteinivorum</name>
    <dbReference type="NCBI Taxonomy" id="1457365"/>
    <lineage>
        <taxon>Bacteria</taxon>
        <taxon>Pseudomonadati</taxon>
        <taxon>Balneolota</taxon>
        <taxon>Balneolia</taxon>
        <taxon>Balneolales</taxon>
        <taxon>Cyclonatronaceae</taxon>
        <taxon>Cyclonatronum</taxon>
    </lineage>
</organism>
<protein>
    <submittedName>
        <fullName evidence="4">Imidazolonepropionase</fullName>
    </submittedName>
</protein>
<keyword evidence="5" id="KW-1185">Reference proteome</keyword>
<dbReference type="SUPFAM" id="SSF51338">
    <property type="entry name" value="Composite domain of metallo-dependent hydrolases"/>
    <property type="match status" value="1"/>
</dbReference>
<dbReference type="EMBL" id="CP027806">
    <property type="protein sequence ID" value="AXJ01154.1"/>
    <property type="molecule type" value="Genomic_DNA"/>
</dbReference>
<gene>
    <name evidence="4" type="ORF">CYPRO_1904</name>
</gene>
<dbReference type="Pfam" id="PF01979">
    <property type="entry name" value="Amidohydro_1"/>
    <property type="match status" value="1"/>
</dbReference>
<dbReference type="Gene3D" id="3.20.20.140">
    <property type="entry name" value="Metal-dependent hydrolases"/>
    <property type="match status" value="2"/>
</dbReference>
<dbReference type="InterPro" id="IPR011059">
    <property type="entry name" value="Metal-dep_hydrolase_composite"/>
</dbReference>
<dbReference type="AlphaFoldDB" id="A0A345UL02"/>
<dbReference type="Proteomes" id="UP000254808">
    <property type="component" value="Chromosome"/>
</dbReference>
<evidence type="ECO:0000313" key="4">
    <source>
        <dbReference type="EMBL" id="AXJ01154.1"/>
    </source>
</evidence>
<dbReference type="RefSeq" id="WP_114985758.1">
    <property type="nucleotide sequence ID" value="NZ_CP027806.1"/>
</dbReference>
<evidence type="ECO:0000313" key="5">
    <source>
        <dbReference type="Proteomes" id="UP000254808"/>
    </source>
</evidence>
<name>A0A345UL02_9BACT</name>
<evidence type="ECO:0000256" key="1">
    <source>
        <dbReference type="ARBA" id="ARBA00009820"/>
    </source>
</evidence>
<dbReference type="Gene3D" id="2.120.10.30">
    <property type="entry name" value="TolB, C-terminal domain"/>
    <property type="match status" value="3"/>
</dbReference>
<dbReference type="KEGG" id="cprv:CYPRO_1904"/>
<dbReference type="SUPFAM" id="SSF69304">
    <property type="entry name" value="Tricorn protease N-terminal domain"/>
    <property type="match status" value="1"/>
</dbReference>
<dbReference type="SUPFAM" id="SSF51556">
    <property type="entry name" value="Metallo-dependent hydrolases"/>
    <property type="match status" value="1"/>
</dbReference>